<evidence type="ECO:0000313" key="1">
    <source>
        <dbReference type="EMBL" id="SVC32473.1"/>
    </source>
</evidence>
<accession>A0A382L904</accession>
<name>A0A382L904_9ZZZZ</name>
<organism evidence="1">
    <name type="scientific">marine metagenome</name>
    <dbReference type="NCBI Taxonomy" id="408172"/>
    <lineage>
        <taxon>unclassified sequences</taxon>
        <taxon>metagenomes</taxon>
        <taxon>ecological metagenomes</taxon>
    </lineage>
</organism>
<feature type="non-terminal residue" evidence="1">
    <location>
        <position position="37"/>
    </location>
</feature>
<sequence length="37" mass="4360">MRFRNPLLISILFIFQIAVAQFTLQESESDKTLIQFT</sequence>
<dbReference type="EMBL" id="UINC01085174">
    <property type="protein sequence ID" value="SVC32473.1"/>
    <property type="molecule type" value="Genomic_DNA"/>
</dbReference>
<gene>
    <name evidence="1" type="ORF">METZ01_LOCUS285327</name>
</gene>
<proteinExistence type="predicted"/>
<reference evidence="1" key="1">
    <citation type="submission" date="2018-05" db="EMBL/GenBank/DDBJ databases">
        <authorList>
            <person name="Lanie J.A."/>
            <person name="Ng W.-L."/>
            <person name="Kazmierczak K.M."/>
            <person name="Andrzejewski T.M."/>
            <person name="Davidsen T.M."/>
            <person name="Wayne K.J."/>
            <person name="Tettelin H."/>
            <person name="Glass J.I."/>
            <person name="Rusch D."/>
            <person name="Podicherti R."/>
            <person name="Tsui H.-C.T."/>
            <person name="Winkler M.E."/>
        </authorList>
    </citation>
    <scope>NUCLEOTIDE SEQUENCE</scope>
</reference>
<dbReference type="AlphaFoldDB" id="A0A382L904"/>
<protein>
    <submittedName>
        <fullName evidence="1">Uncharacterized protein</fullName>
    </submittedName>
</protein>